<reference evidence="9 10" key="1">
    <citation type="submission" date="2018-10" db="EMBL/GenBank/DDBJ databases">
        <title>Genomic Encyclopedia of Archaeal and Bacterial Type Strains, Phase II (KMG-II): from individual species to whole genera.</title>
        <authorList>
            <person name="Goeker M."/>
        </authorList>
    </citation>
    <scope>NUCLEOTIDE SEQUENCE [LARGE SCALE GENOMIC DNA]</scope>
    <source>
        <strain evidence="9 10">DSM 14954</strain>
    </source>
</reference>
<dbReference type="RefSeq" id="WP_121248327.1">
    <property type="nucleotide sequence ID" value="NZ_RBIL01000001.1"/>
</dbReference>
<evidence type="ECO:0000256" key="1">
    <source>
        <dbReference type="ARBA" id="ARBA00004651"/>
    </source>
</evidence>
<gene>
    <name evidence="9" type="ORF">C8N24_0866</name>
</gene>
<feature type="transmembrane region" description="Helical" evidence="8">
    <location>
        <begin position="46"/>
        <end position="65"/>
    </location>
</feature>
<dbReference type="GO" id="GO:0005886">
    <property type="term" value="C:plasma membrane"/>
    <property type="evidence" value="ECO:0007669"/>
    <property type="project" value="UniProtKB-SubCell"/>
</dbReference>
<evidence type="ECO:0000313" key="9">
    <source>
        <dbReference type="EMBL" id="RKQ91050.1"/>
    </source>
</evidence>
<feature type="transmembrane region" description="Helical" evidence="8">
    <location>
        <begin position="381"/>
        <end position="400"/>
    </location>
</feature>
<evidence type="ECO:0000313" key="10">
    <source>
        <dbReference type="Proteomes" id="UP000278962"/>
    </source>
</evidence>
<keyword evidence="4" id="KW-1003">Cell membrane</keyword>
<keyword evidence="6 8" id="KW-1133">Transmembrane helix</keyword>
<dbReference type="OrthoDB" id="9779092at2"/>
<evidence type="ECO:0000256" key="6">
    <source>
        <dbReference type="ARBA" id="ARBA00022989"/>
    </source>
</evidence>
<keyword evidence="7 8" id="KW-0472">Membrane</keyword>
<evidence type="ECO:0000256" key="7">
    <source>
        <dbReference type="ARBA" id="ARBA00023136"/>
    </source>
</evidence>
<feature type="transmembrane region" description="Helical" evidence="8">
    <location>
        <begin position="121"/>
        <end position="142"/>
    </location>
</feature>
<feature type="transmembrane region" description="Helical" evidence="8">
    <location>
        <begin position="256"/>
        <end position="274"/>
    </location>
</feature>
<dbReference type="Proteomes" id="UP000278962">
    <property type="component" value="Unassembled WGS sequence"/>
</dbReference>
<evidence type="ECO:0000256" key="4">
    <source>
        <dbReference type="ARBA" id="ARBA00022475"/>
    </source>
</evidence>
<evidence type="ECO:0000256" key="3">
    <source>
        <dbReference type="ARBA" id="ARBA00022448"/>
    </source>
</evidence>
<feature type="transmembrane region" description="Helical" evidence="8">
    <location>
        <begin position="95"/>
        <end position="114"/>
    </location>
</feature>
<comment type="caution">
    <text evidence="9">The sequence shown here is derived from an EMBL/GenBank/DDBJ whole genome shotgun (WGS) entry which is preliminary data.</text>
</comment>
<feature type="transmembrane region" description="Helical" evidence="8">
    <location>
        <begin position="294"/>
        <end position="313"/>
    </location>
</feature>
<dbReference type="Pfam" id="PF00860">
    <property type="entry name" value="Xan_ur_permease"/>
    <property type="match status" value="1"/>
</dbReference>
<feature type="transmembrane region" description="Helical" evidence="8">
    <location>
        <begin position="217"/>
        <end position="236"/>
    </location>
</feature>
<dbReference type="PANTHER" id="PTHR42810:SF4">
    <property type="entry name" value="URIC ACID TRANSPORTER UACT"/>
    <property type="match status" value="1"/>
</dbReference>
<dbReference type="NCBIfam" id="TIGR00801">
    <property type="entry name" value="ncs2"/>
    <property type="match status" value="1"/>
</dbReference>
<feature type="transmembrane region" description="Helical" evidence="8">
    <location>
        <begin position="178"/>
        <end position="197"/>
    </location>
</feature>
<feature type="transmembrane region" description="Helical" evidence="8">
    <location>
        <begin position="72"/>
        <end position="89"/>
    </location>
</feature>
<dbReference type="AlphaFoldDB" id="A0A660LAW6"/>
<dbReference type="InterPro" id="IPR006043">
    <property type="entry name" value="NCS2"/>
</dbReference>
<keyword evidence="10" id="KW-1185">Reference proteome</keyword>
<comment type="subcellular location">
    <subcellularLocation>
        <location evidence="1">Cell membrane</location>
        <topology evidence="1">Multi-pass membrane protein</topology>
    </subcellularLocation>
</comment>
<sequence length="421" mass="43333">MWKLRREGQVIAPDERLPMPAMFGLGAQHVLAMFGSTAIVPVLIDFPVSTTLLFSGIGTLLFVLITGNRVPSYTGSSFAFIAPVIAASAEGGPEQALGGIVAAGVVLALLGLLIDRVGYRIVEFLLPPVVTGAIVALIGLNLAPVAKDQFSQQAGIALFTLIAILLATVALRGLAQKLSVFLGVAAGYIFAAILGKVDWTAVHAADWVGFPDFMSPSFDLSAILLVVPSVVLVLIAENAAHVKAVAAMTERDLDPLIGRSIAADGAATTLAGLFGGVGTTTYAENIGVMGLTRVYSTLAYIIAGCIAIALALLPKFGAIISAIPVGVLGGAVTVLFGLIAVLGARIWIDNRVDFRDPVNLTTAGVALIVGAGDFTLHWGDYTFAGIALGTVAAIVAYQVLRALSAERPSPPMDPGPGLGSR</sequence>
<accession>A0A660LAW6</accession>
<dbReference type="NCBIfam" id="NF037981">
    <property type="entry name" value="NCS2_1"/>
    <property type="match status" value="1"/>
</dbReference>
<proteinExistence type="inferred from homology"/>
<keyword evidence="5 8" id="KW-0812">Transmembrane</keyword>
<name>A0A660LAW6_9ACTN</name>
<protein>
    <submittedName>
        <fullName evidence="9">Uracil-xanthine permease</fullName>
    </submittedName>
</protein>
<dbReference type="EMBL" id="RBIL01000001">
    <property type="protein sequence ID" value="RKQ91050.1"/>
    <property type="molecule type" value="Genomic_DNA"/>
</dbReference>
<feature type="transmembrane region" description="Helical" evidence="8">
    <location>
        <begin position="325"/>
        <end position="348"/>
    </location>
</feature>
<keyword evidence="3" id="KW-0813">Transport</keyword>
<dbReference type="GO" id="GO:0042907">
    <property type="term" value="F:xanthine transmembrane transporter activity"/>
    <property type="evidence" value="ECO:0007669"/>
    <property type="project" value="TreeGrafter"/>
</dbReference>
<feature type="transmembrane region" description="Helical" evidence="8">
    <location>
        <begin position="21"/>
        <end position="40"/>
    </location>
</feature>
<feature type="transmembrane region" description="Helical" evidence="8">
    <location>
        <begin position="154"/>
        <end position="171"/>
    </location>
</feature>
<comment type="similarity">
    <text evidence="2">Belongs to the nucleobase:cation symporter-2 (NCS2) (TC 2.A.40) family.</text>
</comment>
<evidence type="ECO:0000256" key="8">
    <source>
        <dbReference type="SAM" id="Phobius"/>
    </source>
</evidence>
<organism evidence="9 10">
    <name type="scientific">Solirubrobacter pauli</name>
    <dbReference type="NCBI Taxonomy" id="166793"/>
    <lineage>
        <taxon>Bacteria</taxon>
        <taxon>Bacillati</taxon>
        <taxon>Actinomycetota</taxon>
        <taxon>Thermoleophilia</taxon>
        <taxon>Solirubrobacterales</taxon>
        <taxon>Solirubrobacteraceae</taxon>
        <taxon>Solirubrobacter</taxon>
    </lineage>
</organism>
<evidence type="ECO:0000256" key="2">
    <source>
        <dbReference type="ARBA" id="ARBA00008821"/>
    </source>
</evidence>
<dbReference type="PANTHER" id="PTHR42810">
    <property type="entry name" value="PURINE PERMEASE C1399.01C-RELATED"/>
    <property type="match status" value="1"/>
</dbReference>
<evidence type="ECO:0000256" key="5">
    <source>
        <dbReference type="ARBA" id="ARBA00022692"/>
    </source>
</evidence>
<dbReference type="InterPro" id="IPR006042">
    <property type="entry name" value="Xan_ur_permease"/>
</dbReference>